<gene>
    <name evidence="3" type="ORF">HYFRA_00008686</name>
</gene>
<keyword evidence="4" id="KW-1185">Reference proteome</keyword>
<name>A0A9N9PUY0_9HELO</name>
<keyword evidence="2" id="KW-1133">Transmembrane helix</keyword>
<accession>A0A9N9PUY0</accession>
<comment type="caution">
    <text evidence="3">The sequence shown here is derived from an EMBL/GenBank/DDBJ whole genome shotgun (WGS) entry which is preliminary data.</text>
</comment>
<evidence type="ECO:0000313" key="3">
    <source>
        <dbReference type="EMBL" id="CAG8954997.1"/>
    </source>
</evidence>
<evidence type="ECO:0000256" key="1">
    <source>
        <dbReference type="SAM" id="MobiDB-lite"/>
    </source>
</evidence>
<organism evidence="3 4">
    <name type="scientific">Hymenoscyphus fraxineus</name>
    <dbReference type="NCBI Taxonomy" id="746836"/>
    <lineage>
        <taxon>Eukaryota</taxon>
        <taxon>Fungi</taxon>
        <taxon>Dikarya</taxon>
        <taxon>Ascomycota</taxon>
        <taxon>Pezizomycotina</taxon>
        <taxon>Leotiomycetes</taxon>
        <taxon>Helotiales</taxon>
        <taxon>Helotiaceae</taxon>
        <taxon>Hymenoscyphus</taxon>
    </lineage>
</organism>
<dbReference type="AlphaFoldDB" id="A0A9N9PUY0"/>
<sequence length="242" mass="27900">MTGKFSEKDQERCNHYARFMRNLTLVQANCIFWILFTLTLFMMCLSSFQHHRIIDLERGMPPEQLQSAEYKQSVLQKRKGYFAIVMICFWVALTSIIFECFAVFNIQFCDGEDLIQLYWGFWSILQVGSLIAIVGVMVQFWIVLSGYGIPPWGVALGTPVLVFAAFIWVLRFTFQGAWKKARGRYMWGGNSDSDNSDEEGEKRDFRPMANRHMSRAETLVSESVLAGPTSSEDLHLKRTQTT</sequence>
<feature type="transmembrane region" description="Helical" evidence="2">
    <location>
        <begin position="154"/>
        <end position="174"/>
    </location>
</feature>
<keyword evidence="2" id="KW-0472">Membrane</keyword>
<dbReference type="EMBL" id="CAJVRL010000058">
    <property type="protein sequence ID" value="CAG8954997.1"/>
    <property type="molecule type" value="Genomic_DNA"/>
</dbReference>
<keyword evidence="2" id="KW-0812">Transmembrane</keyword>
<feature type="region of interest" description="Disordered" evidence="1">
    <location>
        <begin position="215"/>
        <end position="242"/>
    </location>
</feature>
<proteinExistence type="predicted"/>
<reference evidence="3" key="1">
    <citation type="submission" date="2021-07" db="EMBL/GenBank/DDBJ databases">
        <authorList>
            <person name="Durling M."/>
        </authorList>
    </citation>
    <scope>NUCLEOTIDE SEQUENCE</scope>
</reference>
<evidence type="ECO:0000256" key="2">
    <source>
        <dbReference type="SAM" id="Phobius"/>
    </source>
</evidence>
<protein>
    <submittedName>
        <fullName evidence="3">Uncharacterized protein</fullName>
    </submittedName>
</protein>
<feature type="transmembrane region" description="Helical" evidence="2">
    <location>
        <begin position="118"/>
        <end position="142"/>
    </location>
</feature>
<feature type="transmembrane region" description="Helical" evidence="2">
    <location>
        <begin position="30"/>
        <end position="48"/>
    </location>
</feature>
<dbReference type="OrthoDB" id="3537340at2759"/>
<evidence type="ECO:0000313" key="4">
    <source>
        <dbReference type="Proteomes" id="UP000696280"/>
    </source>
</evidence>
<dbReference type="Proteomes" id="UP000696280">
    <property type="component" value="Unassembled WGS sequence"/>
</dbReference>
<feature type="transmembrane region" description="Helical" evidence="2">
    <location>
        <begin position="81"/>
        <end position="106"/>
    </location>
</feature>